<accession>A0A0S4TN61</accession>
<proteinExistence type="predicted"/>
<reference evidence="1" key="1">
    <citation type="submission" date="2015-10" db="EMBL/GenBank/DDBJ databases">
        <authorList>
            <person name="Gilbert D.G."/>
        </authorList>
    </citation>
    <scope>NUCLEOTIDE SEQUENCE</scope>
    <source>
        <strain evidence="1">Phyl III-seqv23</strain>
    </source>
</reference>
<dbReference type="EMBL" id="LN899819">
    <property type="protein sequence ID" value="CUV10893.1"/>
    <property type="molecule type" value="Genomic_DNA"/>
</dbReference>
<protein>
    <submittedName>
        <fullName evidence="1">Uncharacterized protein</fullName>
    </submittedName>
</protein>
<dbReference type="AlphaFoldDB" id="A0A0S4TN61"/>
<evidence type="ECO:0000313" key="1">
    <source>
        <dbReference type="EMBL" id="CUV10893.1"/>
    </source>
</evidence>
<gene>
    <name evidence="1" type="ORF">RUN39_v1_20035</name>
</gene>
<organism evidence="1">
    <name type="scientific">Ralstonia solanacearum</name>
    <name type="common">Pseudomonas solanacearum</name>
    <dbReference type="NCBI Taxonomy" id="305"/>
    <lineage>
        <taxon>Bacteria</taxon>
        <taxon>Pseudomonadati</taxon>
        <taxon>Pseudomonadota</taxon>
        <taxon>Betaproteobacteria</taxon>
        <taxon>Burkholderiales</taxon>
        <taxon>Burkholderiaceae</taxon>
        <taxon>Ralstonia</taxon>
        <taxon>Ralstonia solanacearum species complex</taxon>
    </lineage>
</organism>
<name>A0A0S4TN61_RALSL</name>
<sequence>MLIVDMRDDMAVLATLHVGTR</sequence>